<dbReference type="Proteomes" id="UP000215914">
    <property type="component" value="Unassembled WGS sequence"/>
</dbReference>
<dbReference type="EMBL" id="MNCJ02000329">
    <property type="protein sequence ID" value="KAF5770447.1"/>
    <property type="molecule type" value="Genomic_DNA"/>
</dbReference>
<gene>
    <name evidence="1" type="ORF">HanXRQr2_Chr14g0659541</name>
</gene>
<proteinExistence type="predicted"/>
<dbReference type="Gramene" id="mRNA:HanXRQr2_Chr14g0659541">
    <property type="protein sequence ID" value="mRNA:HanXRQr2_Chr14g0659541"/>
    <property type="gene ID" value="HanXRQr2_Chr14g0659541"/>
</dbReference>
<dbReference type="AlphaFoldDB" id="A0A9K3EC48"/>
<name>A0A9K3EC48_HELAN</name>
<reference evidence="1" key="2">
    <citation type="submission" date="2020-06" db="EMBL/GenBank/DDBJ databases">
        <title>Helianthus annuus Genome sequencing and assembly Release 2.</title>
        <authorList>
            <person name="Gouzy J."/>
            <person name="Langlade N."/>
            <person name="Munos S."/>
        </authorList>
    </citation>
    <scope>NUCLEOTIDE SEQUENCE</scope>
    <source>
        <tissue evidence="1">Leaves</tissue>
    </source>
</reference>
<protein>
    <submittedName>
        <fullName evidence="1">Uncharacterized protein</fullName>
    </submittedName>
</protein>
<sequence>MFLFDCAFFFLSPSLFLRFSPRREATPMPHMACCRILPEKCKTEATSLHSDQMSPNLQ</sequence>
<reference evidence="1" key="1">
    <citation type="journal article" date="2017" name="Nature">
        <title>The sunflower genome provides insights into oil metabolism, flowering and Asterid evolution.</title>
        <authorList>
            <person name="Badouin H."/>
            <person name="Gouzy J."/>
            <person name="Grassa C.J."/>
            <person name="Murat F."/>
            <person name="Staton S.E."/>
            <person name="Cottret L."/>
            <person name="Lelandais-Briere C."/>
            <person name="Owens G.L."/>
            <person name="Carrere S."/>
            <person name="Mayjonade B."/>
            <person name="Legrand L."/>
            <person name="Gill N."/>
            <person name="Kane N.C."/>
            <person name="Bowers J.E."/>
            <person name="Hubner S."/>
            <person name="Bellec A."/>
            <person name="Berard A."/>
            <person name="Berges H."/>
            <person name="Blanchet N."/>
            <person name="Boniface M.C."/>
            <person name="Brunel D."/>
            <person name="Catrice O."/>
            <person name="Chaidir N."/>
            <person name="Claudel C."/>
            <person name="Donnadieu C."/>
            <person name="Faraut T."/>
            <person name="Fievet G."/>
            <person name="Helmstetter N."/>
            <person name="King M."/>
            <person name="Knapp S.J."/>
            <person name="Lai Z."/>
            <person name="Le Paslier M.C."/>
            <person name="Lippi Y."/>
            <person name="Lorenzon L."/>
            <person name="Mandel J.R."/>
            <person name="Marage G."/>
            <person name="Marchand G."/>
            <person name="Marquand E."/>
            <person name="Bret-Mestries E."/>
            <person name="Morien E."/>
            <person name="Nambeesan S."/>
            <person name="Nguyen T."/>
            <person name="Pegot-Espagnet P."/>
            <person name="Pouilly N."/>
            <person name="Raftis F."/>
            <person name="Sallet E."/>
            <person name="Schiex T."/>
            <person name="Thomas J."/>
            <person name="Vandecasteele C."/>
            <person name="Vares D."/>
            <person name="Vear F."/>
            <person name="Vautrin S."/>
            <person name="Crespi M."/>
            <person name="Mangin B."/>
            <person name="Burke J.M."/>
            <person name="Salse J."/>
            <person name="Munos S."/>
            <person name="Vincourt P."/>
            <person name="Rieseberg L.H."/>
            <person name="Langlade N.B."/>
        </authorList>
    </citation>
    <scope>NUCLEOTIDE SEQUENCE</scope>
    <source>
        <tissue evidence="1">Leaves</tissue>
    </source>
</reference>
<accession>A0A9K3EC48</accession>
<evidence type="ECO:0000313" key="1">
    <source>
        <dbReference type="EMBL" id="KAF5770447.1"/>
    </source>
</evidence>
<comment type="caution">
    <text evidence="1">The sequence shown here is derived from an EMBL/GenBank/DDBJ whole genome shotgun (WGS) entry which is preliminary data.</text>
</comment>
<evidence type="ECO:0000313" key="2">
    <source>
        <dbReference type="Proteomes" id="UP000215914"/>
    </source>
</evidence>
<organism evidence="1 2">
    <name type="scientific">Helianthus annuus</name>
    <name type="common">Common sunflower</name>
    <dbReference type="NCBI Taxonomy" id="4232"/>
    <lineage>
        <taxon>Eukaryota</taxon>
        <taxon>Viridiplantae</taxon>
        <taxon>Streptophyta</taxon>
        <taxon>Embryophyta</taxon>
        <taxon>Tracheophyta</taxon>
        <taxon>Spermatophyta</taxon>
        <taxon>Magnoliopsida</taxon>
        <taxon>eudicotyledons</taxon>
        <taxon>Gunneridae</taxon>
        <taxon>Pentapetalae</taxon>
        <taxon>asterids</taxon>
        <taxon>campanulids</taxon>
        <taxon>Asterales</taxon>
        <taxon>Asteraceae</taxon>
        <taxon>Asteroideae</taxon>
        <taxon>Heliantheae alliance</taxon>
        <taxon>Heliantheae</taxon>
        <taxon>Helianthus</taxon>
    </lineage>
</organism>
<keyword evidence="2" id="KW-1185">Reference proteome</keyword>